<gene>
    <name evidence="1" type="ORF">C0Z19_10360</name>
</gene>
<dbReference type="RefSeq" id="WP_102609839.1">
    <property type="nucleotide sequence ID" value="NZ_CADIKD010000010.1"/>
</dbReference>
<name>A0A2N7W7S4_9BURK</name>
<reference evidence="1 2" key="1">
    <citation type="submission" date="2018-01" db="EMBL/GenBank/DDBJ databases">
        <title>Whole genome analyses suggest that Burkholderia sensu lato contains two further novel genera in the rhizoxinica-symbiotica group Mycetohabitans gen. nov., and Trinickia gen. nov.: implications for the evolution of diazotrophy and nodulation in the Burkholderiaceae.</title>
        <authorList>
            <person name="Estrada-de los Santos P."/>
            <person name="Palmer M."/>
            <person name="Chavez-Ramirez B."/>
            <person name="Beukes C."/>
            <person name="Steenkamp E.T."/>
            <person name="Hirsch A.M."/>
            <person name="Manyaka P."/>
            <person name="Maluk M."/>
            <person name="Lafos M."/>
            <person name="Crook M."/>
            <person name="Gross E."/>
            <person name="Simon M.F."/>
            <person name="Bueno dos Reis Junior F."/>
            <person name="Poole P.S."/>
            <person name="Venter S.N."/>
            <person name="James E.K."/>
        </authorList>
    </citation>
    <scope>NUCLEOTIDE SEQUENCE [LARGE SCALE GENOMIC DNA]</scope>
    <source>
        <strain evidence="1 2">GP25-8</strain>
    </source>
</reference>
<sequence length="81" mass="9100">MTEELFAYGVYSIHVRPIELEAARWDAEYEIRQQDKPVQRWTTVGGDAGYGNVTEAIEAAHRQARADIDRGAGVPKPRAFP</sequence>
<comment type="caution">
    <text evidence="1">The sequence shown here is derived from an EMBL/GenBank/DDBJ whole genome shotgun (WGS) entry which is preliminary data.</text>
</comment>
<dbReference type="AlphaFoldDB" id="A0A2N7W7S4"/>
<protein>
    <submittedName>
        <fullName evidence="1">Uncharacterized protein</fullName>
    </submittedName>
</protein>
<dbReference type="EMBL" id="PNYB01000007">
    <property type="protein sequence ID" value="PMS25448.1"/>
    <property type="molecule type" value="Genomic_DNA"/>
</dbReference>
<organism evidence="1 2">
    <name type="scientific">Trinickia soli</name>
    <dbReference type="NCBI Taxonomy" id="380675"/>
    <lineage>
        <taxon>Bacteria</taxon>
        <taxon>Pseudomonadati</taxon>
        <taxon>Pseudomonadota</taxon>
        <taxon>Betaproteobacteria</taxon>
        <taxon>Burkholderiales</taxon>
        <taxon>Burkholderiaceae</taxon>
        <taxon>Trinickia</taxon>
    </lineage>
</organism>
<proteinExistence type="predicted"/>
<evidence type="ECO:0000313" key="1">
    <source>
        <dbReference type="EMBL" id="PMS25448.1"/>
    </source>
</evidence>
<keyword evidence="2" id="KW-1185">Reference proteome</keyword>
<dbReference type="Proteomes" id="UP000235347">
    <property type="component" value="Unassembled WGS sequence"/>
</dbReference>
<evidence type="ECO:0000313" key="2">
    <source>
        <dbReference type="Proteomes" id="UP000235347"/>
    </source>
</evidence>
<accession>A0A2N7W7S4</accession>